<proteinExistence type="predicted"/>
<keyword evidence="1" id="KW-0812">Transmembrane</keyword>
<evidence type="ECO:0000256" key="1">
    <source>
        <dbReference type="SAM" id="Phobius"/>
    </source>
</evidence>
<keyword evidence="1" id="KW-1133">Transmembrane helix</keyword>
<dbReference type="RefSeq" id="WP_175121740.1">
    <property type="nucleotide sequence ID" value="NZ_CADIJM010000001.1"/>
</dbReference>
<evidence type="ECO:0008006" key="4">
    <source>
        <dbReference type="Google" id="ProtNLM"/>
    </source>
</evidence>
<dbReference type="InterPro" id="IPR021218">
    <property type="entry name" value="DUF2784"/>
</dbReference>
<dbReference type="Proteomes" id="UP000494214">
    <property type="component" value="Unassembled WGS sequence"/>
</dbReference>
<sequence>MTYRILADLVLVIHGLFVAFVVFGGLLALWKPRMAFWHLPALAWGAMVIGMGWICPLTPLEVSLRERAGQEGYAGGFIEHYVLGIIYPEGITRATQMLLAAVLIVGNIVVYTVWARRRADVRRAAAAAAQARQSVQGRS</sequence>
<feature type="transmembrane region" description="Helical" evidence="1">
    <location>
        <begin position="97"/>
        <end position="114"/>
    </location>
</feature>
<evidence type="ECO:0000313" key="3">
    <source>
        <dbReference type="Proteomes" id="UP000494214"/>
    </source>
</evidence>
<organism evidence="2 3">
    <name type="scientific">Achromobacter animicus</name>
    <dbReference type="NCBI Taxonomy" id="1389935"/>
    <lineage>
        <taxon>Bacteria</taxon>
        <taxon>Pseudomonadati</taxon>
        <taxon>Pseudomonadota</taxon>
        <taxon>Betaproteobacteria</taxon>
        <taxon>Burkholderiales</taxon>
        <taxon>Alcaligenaceae</taxon>
        <taxon>Achromobacter</taxon>
    </lineage>
</organism>
<protein>
    <recommendedName>
        <fullName evidence="4">DUF2784 domain-containing protein</fullName>
    </recommendedName>
</protein>
<name>A0A6S6Z755_9BURK</name>
<feature type="transmembrane region" description="Helical" evidence="1">
    <location>
        <begin position="36"/>
        <end position="54"/>
    </location>
</feature>
<reference evidence="2 3" key="1">
    <citation type="submission" date="2020-04" db="EMBL/GenBank/DDBJ databases">
        <authorList>
            <person name="De Canck E."/>
        </authorList>
    </citation>
    <scope>NUCLEOTIDE SEQUENCE [LARGE SCALE GENOMIC DNA]</scope>
    <source>
        <strain evidence="2 3">LMG 26690</strain>
    </source>
</reference>
<dbReference type="Pfam" id="PF10861">
    <property type="entry name" value="DUF2784"/>
    <property type="match status" value="1"/>
</dbReference>
<accession>A0A6S6Z755</accession>
<gene>
    <name evidence="2" type="ORF">LMG26690_00726</name>
</gene>
<evidence type="ECO:0000313" key="2">
    <source>
        <dbReference type="EMBL" id="CAB3663881.1"/>
    </source>
</evidence>
<keyword evidence="3" id="KW-1185">Reference proteome</keyword>
<dbReference type="EMBL" id="CADIJM010000001">
    <property type="protein sequence ID" value="CAB3663881.1"/>
    <property type="molecule type" value="Genomic_DNA"/>
</dbReference>
<feature type="transmembrane region" description="Helical" evidence="1">
    <location>
        <begin position="6"/>
        <end position="29"/>
    </location>
</feature>
<keyword evidence="1" id="KW-0472">Membrane</keyword>
<dbReference type="AlphaFoldDB" id="A0A6S6Z755"/>